<proteinExistence type="predicted"/>
<dbReference type="Proteomes" id="UP000621799">
    <property type="component" value="Unassembled WGS sequence"/>
</dbReference>
<evidence type="ECO:0000256" key="1">
    <source>
        <dbReference type="PROSITE-ProRule" id="PRU00339"/>
    </source>
</evidence>
<dbReference type="PANTHER" id="PTHR14136:SF17">
    <property type="entry name" value="BTB_POZ DOMAIN-CONTAINING PROTEIN KCTD9"/>
    <property type="match status" value="1"/>
</dbReference>
<dbReference type="SUPFAM" id="SSF48452">
    <property type="entry name" value="TPR-like"/>
    <property type="match status" value="1"/>
</dbReference>
<evidence type="ECO:0000313" key="4">
    <source>
        <dbReference type="Proteomes" id="UP000621799"/>
    </source>
</evidence>
<evidence type="ECO:0000256" key="2">
    <source>
        <dbReference type="SAM" id="SignalP"/>
    </source>
</evidence>
<dbReference type="PROSITE" id="PS50005">
    <property type="entry name" value="TPR"/>
    <property type="match status" value="1"/>
</dbReference>
<feature type="repeat" description="TPR" evidence="1">
    <location>
        <begin position="141"/>
        <end position="174"/>
    </location>
</feature>
<dbReference type="InterPro" id="IPR051082">
    <property type="entry name" value="Pentapeptide-BTB/POZ_domain"/>
</dbReference>
<dbReference type="RefSeq" id="WP_264320678.1">
    <property type="nucleotide sequence ID" value="NZ_JADEXN010000083.1"/>
</dbReference>
<dbReference type="EMBL" id="JADEXN010000083">
    <property type="protein sequence ID" value="MBE9040432.1"/>
    <property type="molecule type" value="Genomic_DNA"/>
</dbReference>
<dbReference type="InterPro" id="IPR011990">
    <property type="entry name" value="TPR-like_helical_dom_sf"/>
</dbReference>
<reference evidence="3" key="1">
    <citation type="submission" date="2020-10" db="EMBL/GenBank/DDBJ databases">
        <authorList>
            <person name="Castelo-Branco R."/>
            <person name="Eusebio N."/>
            <person name="Adriana R."/>
            <person name="Vieira A."/>
            <person name="Brugerolle De Fraissinette N."/>
            <person name="Rezende De Castro R."/>
            <person name="Schneider M.P."/>
            <person name="Vasconcelos V."/>
            <person name="Leao P.N."/>
        </authorList>
    </citation>
    <scope>NUCLEOTIDE SEQUENCE</scope>
    <source>
        <strain evidence="3">LEGE 11467</strain>
    </source>
</reference>
<protein>
    <submittedName>
        <fullName evidence="3">Pentapeptide repeat-containing protein</fullName>
    </submittedName>
</protein>
<keyword evidence="1" id="KW-0802">TPR repeat</keyword>
<dbReference type="InterPro" id="IPR001646">
    <property type="entry name" value="5peptide_repeat"/>
</dbReference>
<dbReference type="PANTHER" id="PTHR14136">
    <property type="entry name" value="BTB_POZ DOMAIN-CONTAINING PROTEIN KCTD9"/>
    <property type="match status" value="1"/>
</dbReference>
<sequence>MKLATLATTILLSATFPSIGVLAENVEHTQQLLSTKSCPGCDLSGAGLVFAQLAGANLARSNLVRANLSQADLTGADLSQANLVGASLSNANLGGANLMGASLVGADLRGAYLMNVNLEGADLTDANLMGATGIPVYAVEAEDLLLWANQEAGRGNFQGAISYYDEALTLDPDFAQAYLSRSAARNRLGDRDGALSDAQRASEIFFIEGDRQGYDAAKLFASAIELEIQVAEEGARGPGFLDTLGNIGITLLQFGLF</sequence>
<dbReference type="SUPFAM" id="SSF141571">
    <property type="entry name" value="Pentapeptide repeat-like"/>
    <property type="match status" value="1"/>
</dbReference>
<comment type="caution">
    <text evidence="3">The sequence shown here is derived from an EMBL/GenBank/DDBJ whole genome shotgun (WGS) entry which is preliminary data.</text>
</comment>
<name>A0A928Z6J6_9CYAN</name>
<feature type="chain" id="PRO_5036850530" evidence="2">
    <location>
        <begin position="24"/>
        <end position="257"/>
    </location>
</feature>
<dbReference type="InterPro" id="IPR019734">
    <property type="entry name" value="TPR_rpt"/>
</dbReference>
<keyword evidence="2" id="KW-0732">Signal</keyword>
<dbReference type="AlphaFoldDB" id="A0A928Z6J6"/>
<evidence type="ECO:0000313" key="3">
    <source>
        <dbReference type="EMBL" id="MBE9040432.1"/>
    </source>
</evidence>
<dbReference type="SMART" id="SM00028">
    <property type="entry name" value="TPR"/>
    <property type="match status" value="2"/>
</dbReference>
<accession>A0A928Z6J6</accession>
<keyword evidence="4" id="KW-1185">Reference proteome</keyword>
<dbReference type="Gene3D" id="2.160.20.80">
    <property type="entry name" value="E3 ubiquitin-protein ligase SopA"/>
    <property type="match status" value="1"/>
</dbReference>
<gene>
    <name evidence="3" type="ORF">IQ235_06470</name>
</gene>
<dbReference type="Gene3D" id="1.25.40.10">
    <property type="entry name" value="Tetratricopeptide repeat domain"/>
    <property type="match status" value="1"/>
</dbReference>
<feature type="signal peptide" evidence="2">
    <location>
        <begin position="1"/>
        <end position="23"/>
    </location>
</feature>
<dbReference type="Pfam" id="PF00805">
    <property type="entry name" value="Pentapeptide"/>
    <property type="match status" value="2"/>
</dbReference>
<organism evidence="3 4">
    <name type="scientific">Zarconia navalis LEGE 11467</name>
    <dbReference type="NCBI Taxonomy" id="1828826"/>
    <lineage>
        <taxon>Bacteria</taxon>
        <taxon>Bacillati</taxon>
        <taxon>Cyanobacteriota</taxon>
        <taxon>Cyanophyceae</taxon>
        <taxon>Oscillatoriophycideae</taxon>
        <taxon>Oscillatoriales</taxon>
        <taxon>Oscillatoriales incertae sedis</taxon>
        <taxon>Zarconia</taxon>
        <taxon>Zarconia navalis</taxon>
    </lineage>
</organism>